<sequence>MIKSSISYIIMFLPMLLFPQKKDIAASKDSLQPGTTTSVSFVLENRSSEDQVYDISVETSHSFIVPILKKGELKMSPNEKSVYIVPLKIASETPKGKYFITLNGTERNTQEKLTENLHFFIFPNRKLELSTLNCPEFVKAGEKIEVNFLLKNNGNSTENLILESKSTIANRNSLLSLSPGESKIITITKTTDPQLAENEYQNLSLSVHFANHPKEKQTAYAAVKIISSKPSEGNRFHRFPVTTSVAWIGMRNRGEYNSGFQGEIYGKGSLDKDNKNLVEFRALTKNPVEFNSFTQYEEYFFNYKRDNILVHIGDKSYSSSFLTEFARYGRGAEIKIDFKNISIGSFYNHPRFFREIKDEYNIYSKFKISKESEINVGYLYKIPRKENISLKFSSYTLTANAHLPYLTGKFRLNKNLEILGEVSYSKEGKNEDAGFMMQTVASFRKFSGNVMYTKAGPKYAGYFNNTSTFNGNIQYKILKNINLTASFIQDAKNFRRDTLFLASPYRKFLQYGIQYKYLKNGWLMLSNGFQRYQDRLMPKEFDYKERFLRISLDQQIGIFQFNIEGQFGKTNNYLTGYSGSSRFYTANIGFEKYKTSFNIYGSYAETARYQLQNQKQFYYGARILSRVSERTSLSIFYQNNYLPEDYYKDRNLFEIMFHQRIFPGHDIDISGRYTLQRGELGKKDFVFSLRYTLHMNIPTQKTAEYVSLSGTIDNLGVEKVEGIKLMLGNHLSVTDQHGNFLFKNIIPGNYMLEIDRSTTGIDDISTTNIPISLNLINKENIFNFALTSASRIEGNIHLIHSEEQKNFARLSFKNEKKQKENIIIEISNGDQTFRKMAFLEENFDFTYLRPGEWQLKIFRNGLNKKYKIPINQYKFLLHPSETKIIDIKVIRQNTEVKYQQEAIKVSYNEIQKRK</sequence>
<evidence type="ECO:0000313" key="1">
    <source>
        <dbReference type="EMBL" id="SDH51297.1"/>
    </source>
</evidence>
<dbReference type="STRING" id="311334.SAMN05421846_1015"/>
<dbReference type="SUPFAM" id="SSF117074">
    <property type="entry name" value="Hypothetical protein PA1324"/>
    <property type="match status" value="1"/>
</dbReference>
<organism evidence="1 2">
    <name type="scientific">Chryseobacterium taeanense</name>
    <dbReference type="NCBI Taxonomy" id="311334"/>
    <lineage>
        <taxon>Bacteria</taxon>
        <taxon>Pseudomonadati</taxon>
        <taxon>Bacteroidota</taxon>
        <taxon>Flavobacteriia</taxon>
        <taxon>Flavobacteriales</taxon>
        <taxon>Weeksellaceae</taxon>
        <taxon>Chryseobacterium group</taxon>
        <taxon>Chryseobacterium</taxon>
    </lineage>
</organism>
<accession>A0A1G8D0A3</accession>
<dbReference type="OrthoDB" id="910082at2"/>
<gene>
    <name evidence="1" type="ORF">SAMN05421846_1015</name>
</gene>
<dbReference type="RefSeq" id="WP_089852966.1">
    <property type="nucleotide sequence ID" value="NZ_FNDW01000001.1"/>
</dbReference>
<protein>
    <submittedName>
        <fullName evidence="1">Intein C-terminal splicing region</fullName>
    </submittedName>
</protein>
<dbReference type="Proteomes" id="UP000198869">
    <property type="component" value="Unassembled WGS sequence"/>
</dbReference>
<dbReference type="EMBL" id="FNDW01000001">
    <property type="protein sequence ID" value="SDH51297.1"/>
    <property type="molecule type" value="Genomic_DNA"/>
</dbReference>
<evidence type="ECO:0000313" key="2">
    <source>
        <dbReference type="Proteomes" id="UP000198869"/>
    </source>
</evidence>
<keyword evidence="2" id="KW-1185">Reference proteome</keyword>
<reference evidence="2" key="1">
    <citation type="submission" date="2016-10" db="EMBL/GenBank/DDBJ databases">
        <authorList>
            <person name="Varghese N."/>
            <person name="Submissions S."/>
        </authorList>
    </citation>
    <scope>NUCLEOTIDE SEQUENCE [LARGE SCALE GENOMIC DNA]</scope>
    <source>
        <strain evidence="2">DSM 17071</strain>
    </source>
</reference>
<name>A0A1G8D0A3_9FLAO</name>
<proteinExistence type="predicted"/>
<dbReference type="AlphaFoldDB" id="A0A1G8D0A3"/>